<sequence length="130" mass="14380">MRMFSETERNMRSFSENSLDSSDAPNIVDASQVSRQASRWRRQNSGVVKINLTLASGINVWRIGMVARNSDGNVFSVVERVFIIKVSVGDADANAVLFAIGVGDSINMVQKNEFGIILEEIREAVWVLAC</sequence>
<dbReference type="EMBL" id="EQ973781">
    <property type="protein sequence ID" value="EEF49068.1"/>
    <property type="molecule type" value="Genomic_DNA"/>
</dbReference>
<accession>B9RIU6</accession>
<dbReference type="Proteomes" id="UP000008311">
    <property type="component" value="Unassembled WGS sequence"/>
</dbReference>
<name>B9RIU6_RICCO</name>
<evidence type="ECO:0000256" key="1">
    <source>
        <dbReference type="SAM" id="MobiDB-lite"/>
    </source>
</evidence>
<proteinExistence type="predicted"/>
<protein>
    <submittedName>
        <fullName evidence="2">Uncharacterized protein</fullName>
    </submittedName>
</protein>
<reference evidence="3" key="1">
    <citation type="journal article" date="2010" name="Nat. Biotechnol.">
        <title>Draft genome sequence of the oilseed species Ricinus communis.</title>
        <authorList>
            <person name="Chan A.P."/>
            <person name="Crabtree J."/>
            <person name="Zhao Q."/>
            <person name="Lorenzi H."/>
            <person name="Orvis J."/>
            <person name="Puiu D."/>
            <person name="Melake-Berhan A."/>
            <person name="Jones K.M."/>
            <person name="Redman J."/>
            <person name="Chen G."/>
            <person name="Cahoon E.B."/>
            <person name="Gedil M."/>
            <person name="Stanke M."/>
            <person name="Haas B.J."/>
            <person name="Wortman J.R."/>
            <person name="Fraser-Liggett C.M."/>
            <person name="Ravel J."/>
            <person name="Rabinowicz P.D."/>
        </authorList>
    </citation>
    <scope>NUCLEOTIDE SEQUENCE [LARGE SCALE GENOMIC DNA]</scope>
    <source>
        <strain evidence="3">cv. Hale</strain>
    </source>
</reference>
<gene>
    <name evidence="2" type="ORF">RCOM_1582840</name>
</gene>
<keyword evidence="3" id="KW-1185">Reference proteome</keyword>
<dbReference type="AlphaFoldDB" id="B9RIU6"/>
<feature type="region of interest" description="Disordered" evidence="1">
    <location>
        <begin position="1"/>
        <end position="25"/>
    </location>
</feature>
<organism evidence="2 3">
    <name type="scientific">Ricinus communis</name>
    <name type="common">Castor bean</name>
    <dbReference type="NCBI Taxonomy" id="3988"/>
    <lineage>
        <taxon>Eukaryota</taxon>
        <taxon>Viridiplantae</taxon>
        <taxon>Streptophyta</taxon>
        <taxon>Embryophyta</taxon>
        <taxon>Tracheophyta</taxon>
        <taxon>Spermatophyta</taxon>
        <taxon>Magnoliopsida</taxon>
        <taxon>eudicotyledons</taxon>
        <taxon>Gunneridae</taxon>
        <taxon>Pentapetalae</taxon>
        <taxon>rosids</taxon>
        <taxon>fabids</taxon>
        <taxon>Malpighiales</taxon>
        <taxon>Euphorbiaceae</taxon>
        <taxon>Acalyphoideae</taxon>
        <taxon>Acalypheae</taxon>
        <taxon>Ricinus</taxon>
    </lineage>
</organism>
<feature type="compositionally biased region" description="Basic and acidic residues" evidence="1">
    <location>
        <begin position="1"/>
        <end position="11"/>
    </location>
</feature>
<evidence type="ECO:0000313" key="3">
    <source>
        <dbReference type="Proteomes" id="UP000008311"/>
    </source>
</evidence>
<feature type="compositionally biased region" description="Polar residues" evidence="1">
    <location>
        <begin position="12"/>
        <end position="25"/>
    </location>
</feature>
<evidence type="ECO:0000313" key="2">
    <source>
        <dbReference type="EMBL" id="EEF49068.1"/>
    </source>
</evidence>
<dbReference type="InParanoid" id="B9RIU6"/>